<evidence type="ECO:0000256" key="2">
    <source>
        <dbReference type="SAM" id="SignalP"/>
    </source>
</evidence>
<evidence type="ECO:0000259" key="3">
    <source>
        <dbReference type="Pfam" id="PF12849"/>
    </source>
</evidence>
<dbReference type="STRING" id="672.VV93_v1c33200"/>
<dbReference type="Proteomes" id="UP000002675">
    <property type="component" value="Chromosome II"/>
</dbReference>
<dbReference type="Gene3D" id="3.40.190.10">
    <property type="entry name" value="Periplasmic binding protein-like II"/>
    <property type="match status" value="2"/>
</dbReference>
<proteinExistence type="predicted"/>
<dbReference type="EMBL" id="BA000038">
    <property type="protein sequence ID" value="BAC96362.1"/>
    <property type="molecule type" value="Genomic_DNA"/>
</dbReference>
<dbReference type="PANTHER" id="PTHR30570:SF6">
    <property type="entry name" value="PHOSPHATE-BINDING PROTEIN PSTS"/>
    <property type="match status" value="1"/>
</dbReference>
<dbReference type="HOGENOM" id="CLU_902693_0_0_6"/>
<dbReference type="PANTHER" id="PTHR30570">
    <property type="entry name" value="PERIPLASMIC PHOSPHATE BINDING COMPONENT OF PHOSPHATE ABC TRANSPORTER"/>
    <property type="match status" value="1"/>
</dbReference>
<dbReference type="eggNOG" id="COG0226">
    <property type="taxonomic scope" value="Bacteria"/>
</dbReference>
<evidence type="ECO:0000256" key="1">
    <source>
        <dbReference type="ARBA" id="ARBA00022729"/>
    </source>
</evidence>
<dbReference type="AlphaFoldDB" id="Q7MFI4"/>
<dbReference type="KEGG" id="vvy:VVA0336"/>
<reference evidence="4 5" key="1">
    <citation type="journal article" date="2003" name="Genome Res.">
        <title>Comparative genome analysis of Vibrio vulnificus, a marine pathogen.</title>
        <authorList>
            <person name="Chen C.Y."/>
            <person name="Wu K.M."/>
            <person name="Chang Y.C."/>
            <person name="Chang C.H."/>
            <person name="Tsai H.C."/>
            <person name="Liao T.L."/>
            <person name="Liu Y.M."/>
            <person name="Chen H.J."/>
            <person name="Shen A.B."/>
            <person name="Li J.C."/>
            <person name="Su T.L."/>
            <person name="Shao C.P."/>
            <person name="Lee C.T."/>
            <person name="Hor L.I."/>
            <person name="Tsai S.F."/>
        </authorList>
    </citation>
    <scope>NUCLEOTIDE SEQUENCE [LARGE SCALE GENOMIC DNA]</scope>
    <source>
        <strain evidence="4 5">YJ016</strain>
    </source>
</reference>
<dbReference type="InterPro" id="IPR050811">
    <property type="entry name" value="Phosphate_ABC_transporter"/>
</dbReference>
<feature type="signal peptide" evidence="2">
    <location>
        <begin position="1"/>
        <end position="30"/>
    </location>
</feature>
<gene>
    <name evidence="4" type="ordered locus">VVA0336</name>
</gene>
<dbReference type="Pfam" id="PF12849">
    <property type="entry name" value="PBP_like_2"/>
    <property type="match status" value="1"/>
</dbReference>
<evidence type="ECO:0000313" key="5">
    <source>
        <dbReference type="Proteomes" id="UP000002675"/>
    </source>
</evidence>
<sequence>MAIMKGAKMKLINGCIATLAGLSLSAGVWAEESSRILVEQELMAVANDLIQSAELDITARKSADVQGAMIDNQARLGISSRKWLDSEIALFEHKYGYRPTELFFTSDVITILVNEENPIGGVTIDELELIFGCHDQPEQMQWNKILGEEYQTIKPVAVENELAKHLNFAKLVECESPQSSLTQYYPEREQLIEAIADDKNLMGYTVYAELESGVRRLDIINRNGERFDLNKETILSGRYPLSNVYYLYLNLPPNRNYLTDAEKYFVGLTLGEEGQETIAEHGFISLPPEAIHRNRVRLSLDAPIVYGGYK</sequence>
<name>Q7MFI4_VIBVY</name>
<dbReference type="InterPro" id="IPR024370">
    <property type="entry name" value="PBP_domain"/>
</dbReference>
<protein>
    <submittedName>
        <fullName evidence="4">ABC-type phosphate transport system, periplasmic component</fullName>
    </submittedName>
</protein>
<keyword evidence="1 2" id="KW-0732">Signal</keyword>
<accession>Q7MFI4</accession>
<feature type="domain" description="PBP" evidence="3">
    <location>
        <begin position="53"/>
        <end position="253"/>
    </location>
</feature>
<dbReference type="SUPFAM" id="SSF53850">
    <property type="entry name" value="Periplasmic binding protein-like II"/>
    <property type="match status" value="1"/>
</dbReference>
<feature type="chain" id="PRO_5004288437" evidence="2">
    <location>
        <begin position="31"/>
        <end position="310"/>
    </location>
</feature>
<evidence type="ECO:0000313" key="4">
    <source>
        <dbReference type="EMBL" id="BAC96362.1"/>
    </source>
</evidence>
<organism evidence="4 5">
    <name type="scientific">Vibrio vulnificus (strain YJ016)</name>
    <dbReference type="NCBI Taxonomy" id="196600"/>
    <lineage>
        <taxon>Bacteria</taxon>
        <taxon>Pseudomonadati</taxon>
        <taxon>Pseudomonadota</taxon>
        <taxon>Gammaproteobacteria</taxon>
        <taxon>Vibrionales</taxon>
        <taxon>Vibrionaceae</taxon>
        <taxon>Vibrio</taxon>
    </lineage>
</organism>